<feature type="transmembrane region" description="Helical" evidence="1">
    <location>
        <begin position="43"/>
        <end position="67"/>
    </location>
</feature>
<evidence type="ECO:0000313" key="2">
    <source>
        <dbReference type="EMBL" id="KAF5191871.1"/>
    </source>
</evidence>
<organism evidence="2 3">
    <name type="scientific">Thalictrum thalictroides</name>
    <name type="common">Rue-anemone</name>
    <name type="synonym">Anemone thalictroides</name>
    <dbReference type="NCBI Taxonomy" id="46969"/>
    <lineage>
        <taxon>Eukaryota</taxon>
        <taxon>Viridiplantae</taxon>
        <taxon>Streptophyta</taxon>
        <taxon>Embryophyta</taxon>
        <taxon>Tracheophyta</taxon>
        <taxon>Spermatophyta</taxon>
        <taxon>Magnoliopsida</taxon>
        <taxon>Ranunculales</taxon>
        <taxon>Ranunculaceae</taxon>
        <taxon>Thalictroideae</taxon>
        <taxon>Thalictrum</taxon>
    </lineage>
</organism>
<sequence>MDIGDVAKKLEKKQELKVERYVDAYFLHGMATKFLVPRSHHNAAALIVVATLASKILACITVTRVLFVSSG</sequence>
<evidence type="ECO:0000313" key="3">
    <source>
        <dbReference type="Proteomes" id="UP000554482"/>
    </source>
</evidence>
<keyword evidence="1" id="KW-0472">Membrane</keyword>
<feature type="non-terminal residue" evidence="2">
    <location>
        <position position="1"/>
    </location>
</feature>
<reference evidence="2 3" key="1">
    <citation type="submission" date="2020-06" db="EMBL/GenBank/DDBJ databases">
        <title>Transcriptomic and genomic resources for Thalictrum thalictroides and T. hernandezii: Facilitating candidate gene discovery in an emerging model plant lineage.</title>
        <authorList>
            <person name="Arias T."/>
            <person name="Riano-Pachon D.M."/>
            <person name="Di Stilio V.S."/>
        </authorList>
    </citation>
    <scope>NUCLEOTIDE SEQUENCE [LARGE SCALE GENOMIC DNA]</scope>
    <source>
        <strain evidence="3">cv. WT478/WT964</strain>
        <tissue evidence="2">Leaves</tissue>
    </source>
</reference>
<keyword evidence="3" id="KW-1185">Reference proteome</keyword>
<gene>
    <name evidence="2" type="ORF">FRX31_018542</name>
</gene>
<dbReference type="Proteomes" id="UP000554482">
    <property type="component" value="Unassembled WGS sequence"/>
</dbReference>
<proteinExistence type="predicted"/>
<accession>A0A7J6W3U6</accession>
<dbReference type="EMBL" id="JABWDY010022236">
    <property type="protein sequence ID" value="KAF5191871.1"/>
    <property type="molecule type" value="Genomic_DNA"/>
</dbReference>
<name>A0A7J6W3U6_THATH</name>
<protein>
    <submittedName>
        <fullName evidence="2">Uncharacterized protein</fullName>
    </submittedName>
</protein>
<keyword evidence="1" id="KW-0812">Transmembrane</keyword>
<keyword evidence="1" id="KW-1133">Transmembrane helix</keyword>
<dbReference type="AlphaFoldDB" id="A0A7J6W3U6"/>
<evidence type="ECO:0000256" key="1">
    <source>
        <dbReference type="SAM" id="Phobius"/>
    </source>
</evidence>
<comment type="caution">
    <text evidence="2">The sequence shown here is derived from an EMBL/GenBank/DDBJ whole genome shotgun (WGS) entry which is preliminary data.</text>
</comment>